<dbReference type="Proteomes" id="UP000198785">
    <property type="component" value="Unassembled WGS sequence"/>
</dbReference>
<dbReference type="EMBL" id="FOZZ01000006">
    <property type="protein sequence ID" value="SFS87974.1"/>
    <property type="molecule type" value="Genomic_DNA"/>
</dbReference>
<evidence type="ECO:0000313" key="1">
    <source>
        <dbReference type="EMBL" id="SFS87974.1"/>
    </source>
</evidence>
<sequence length="68" mass="8154">MEKLVIELKNHKAYRLLKELEELNLIKMIKTPSTKLSSLRNKVQDNMSDSQIDEQLQNLREEWQRDIS</sequence>
<dbReference type="OrthoDB" id="773214at2"/>
<evidence type="ECO:0000313" key="2">
    <source>
        <dbReference type="Proteomes" id="UP000198785"/>
    </source>
</evidence>
<dbReference type="RefSeq" id="WP_093365602.1">
    <property type="nucleotide sequence ID" value="NZ_FOZZ01000006.1"/>
</dbReference>
<dbReference type="STRING" id="683125.SAMN05660206_106119"/>
<accession>A0A1I6TFK8</accession>
<keyword evidence="2" id="KW-1185">Reference proteome</keyword>
<dbReference type="AlphaFoldDB" id="A0A1I6TFK8"/>
<gene>
    <name evidence="1" type="ORF">SAMN05660206_106119</name>
</gene>
<proteinExistence type="predicted"/>
<reference evidence="1 2" key="1">
    <citation type="submission" date="2016-10" db="EMBL/GenBank/DDBJ databases">
        <authorList>
            <person name="de Groot N.N."/>
        </authorList>
    </citation>
    <scope>NUCLEOTIDE SEQUENCE [LARGE SCALE GENOMIC DNA]</scope>
    <source>
        <strain evidence="1 2">DSM 22789</strain>
    </source>
</reference>
<protein>
    <submittedName>
        <fullName evidence="1">Uncharacterized protein</fullName>
    </submittedName>
</protein>
<name>A0A1I6TFK8_9SPHI</name>
<organism evidence="1 2">
    <name type="scientific">Sphingobacterium wenxiniae</name>
    <dbReference type="NCBI Taxonomy" id="683125"/>
    <lineage>
        <taxon>Bacteria</taxon>
        <taxon>Pseudomonadati</taxon>
        <taxon>Bacteroidota</taxon>
        <taxon>Sphingobacteriia</taxon>
        <taxon>Sphingobacteriales</taxon>
        <taxon>Sphingobacteriaceae</taxon>
        <taxon>Sphingobacterium</taxon>
    </lineage>
</organism>